<dbReference type="GO" id="GO:0016787">
    <property type="term" value="F:hydrolase activity"/>
    <property type="evidence" value="ECO:0007669"/>
    <property type="project" value="UniProtKB-KW"/>
</dbReference>
<dbReference type="Gene3D" id="2.60.120.260">
    <property type="entry name" value="Galactose-binding domain-like"/>
    <property type="match status" value="1"/>
</dbReference>
<organism evidence="3 4">
    <name type="scientific">Phenylobacterium terrae</name>
    <dbReference type="NCBI Taxonomy" id="2665495"/>
    <lineage>
        <taxon>Bacteria</taxon>
        <taxon>Pseudomonadati</taxon>
        <taxon>Pseudomonadota</taxon>
        <taxon>Alphaproteobacteria</taxon>
        <taxon>Caulobacterales</taxon>
        <taxon>Caulobacteraceae</taxon>
        <taxon>Phenylobacterium</taxon>
    </lineage>
</organism>
<proteinExistence type="predicted"/>
<dbReference type="InterPro" id="IPR008979">
    <property type="entry name" value="Galactose-bd-like_sf"/>
</dbReference>
<dbReference type="SMART" id="SM00939">
    <property type="entry name" value="PepX_C"/>
    <property type="match status" value="1"/>
</dbReference>
<evidence type="ECO:0000256" key="1">
    <source>
        <dbReference type="ARBA" id="ARBA00022801"/>
    </source>
</evidence>
<dbReference type="InterPro" id="IPR013736">
    <property type="entry name" value="Xaa-Pro_dipept_C"/>
</dbReference>
<evidence type="ECO:0000313" key="3">
    <source>
        <dbReference type="EMBL" id="MFD1781999.1"/>
    </source>
</evidence>
<dbReference type="Pfam" id="PF08530">
    <property type="entry name" value="PepX_C"/>
    <property type="match status" value="1"/>
</dbReference>
<dbReference type="InterPro" id="IPR029058">
    <property type="entry name" value="AB_hydrolase_fold"/>
</dbReference>
<keyword evidence="4" id="KW-1185">Reference proteome</keyword>
<dbReference type="NCBIfam" id="TIGR00976">
    <property type="entry name" value="CocE_NonD"/>
    <property type="match status" value="2"/>
</dbReference>
<keyword evidence="1 3" id="KW-0378">Hydrolase</keyword>
<feature type="domain" description="Xaa-Pro dipeptidyl-peptidase C-terminal" evidence="2">
    <location>
        <begin position="307"/>
        <end position="558"/>
    </location>
</feature>
<accession>A0ABW4MWC1</accession>
<reference evidence="4" key="1">
    <citation type="journal article" date="2019" name="Int. J. Syst. Evol. Microbiol.">
        <title>The Global Catalogue of Microorganisms (GCM) 10K type strain sequencing project: providing services to taxonomists for standard genome sequencing and annotation.</title>
        <authorList>
            <consortium name="The Broad Institute Genomics Platform"/>
            <consortium name="The Broad Institute Genome Sequencing Center for Infectious Disease"/>
            <person name="Wu L."/>
            <person name="Ma J."/>
        </authorList>
    </citation>
    <scope>NUCLEOTIDE SEQUENCE [LARGE SCALE GENOMIC DNA]</scope>
    <source>
        <strain evidence="4">DFY28</strain>
    </source>
</reference>
<dbReference type="Gene3D" id="3.40.50.1820">
    <property type="entry name" value="alpha/beta hydrolase"/>
    <property type="match status" value="2"/>
</dbReference>
<name>A0ABW4MWC1_9CAUL</name>
<dbReference type="Pfam" id="PF02129">
    <property type="entry name" value="Peptidase_S15"/>
    <property type="match status" value="1"/>
</dbReference>
<dbReference type="Proteomes" id="UP001597237">
    <property type="component" value="Unassembled WGS sequence"/>
</dbReference>
<gene>
    <name evidence="3" type="ORF">ACFSC0_01210</name>
</gene>
<sequence length="571" mass="62325">MHKGLAALAMGACLVHGGAQEAAAQASSAQAAEAAPRQVRGGRPEKVAEGATELMAEMRDGVKLAGNLYLPQGQGPFPCIVMRTPYGKDAMFASPAGAKRYTDAGYAYFVQDVRGKGRSEGFYQAFVNDGFDGYDTIEWMARQPWCNGKIGITGGSAMGITANMAATHNPPHLTAAFVVVAPSTRLTGSFIGGAFKQKDSGDWSRGQGISEEVIARSAQNYPDSAYWATTEIAELRRYIDIPMYNYGGWYDIFNEGNVRNFQYLQEHGAKGARGNQKLEMGAFGHGPLSGDIEYADGGRLGANEQEIRWFDYWLKGIDNGIMDEPPVRAFMMAASRKGAASPKNRWMSFGSWPPGSREVNYYLQPDGGLSTKAPPADAKPITYRFDPKNPVKTYGGANLTFERGPMDQRPIGERQDYLRFTTAPLTEDVVIAGPVTMELWAATDGPDTDFMVKLVDVYPDGYEAIVLDSAIRTRYRDGRKPDEIKMMTPNAPEKLTLDLWDTAITFEKGHRIAVHVTSSNNPRFDVNPNTGEHPGPNAKLRVAKNTIFLDASRPSAVKLPVLYLPEAAAAQ</sequence>
<evidence type="ECO:0000259" key="2">
    <source>
        <dbReference type="SMART" id="SM00939"/>
    </source>
</evidence>
<evidence type="ECO:0000313" key="4">
    <source>
        <dbReference type="Proteomes" id="UP001597237"/>
    </source>
</evidence>
<dbReference type="InterPro" id="IPR005674">
    <property type="entry name" value="CocE/Ser_esterase"/>
</dbReference>
<dbReference type="RefSeq" id="WP_377281169.1">
    <property type="nucleotide sequence ID" value="NZ_JBHRSI010000003.1"/>
</dbReference>
<dbReference type="Gene3D" id="1.10.3020.10">
    <property type="entry name" value="alpha-amino acid ester hydrolase ( Helical cap domain)"/>
    <property type="match status" value="1"/>
</dbReference>
<dbReference type="InterPro" id="IPR000383">
    <property type="entry name" value="Xaa-Pro-like_dom"/>
</dbReference>
<dbReference type="SUPFAM" id="SSF49785">
    <property type="entry name" value="Galactose-binding domain-like"/>
    <property type="match status" value="1"/>
</dbReference>
<comment type="caution">
    <text evidence="3">The sequence shown here is derived from an EMBL/GenBank/DDBJ whole genome shotgun (WGS) entry which is preliminary data.</text>
</comment>
<dbReference type="EMBL" id="JBHUEY010000001">
    <property type="protein sequence ID" value="MFD1781999.1"/>
    <property type="molecule type" value="Genomic_DNA"/>
</dbReference>
<dbReference type="SUPFAM" id="SSF53474">
    <property type="entry name" value="alpha/beta-Hydrolases"/>
    <property type="match status" value="1"/>
</dbReference>
<protein>
    <submittedName>
        <fullName evidence="3">CocE/NonD family hydrolase</fullName>
    </submittedName>
</protein>